<protein>
    <recommendedName>
        <fullName evidence="4">DUF1501 domain-containing protein</fullName>
    </recommendedName>
</protein>
<organism evidence="2 3">
    <name type="scientific">Saltatorellus ferox</name>
    <dbReference type="NCBI Taxonomy" id="2528018"/>
    <lineage>
        <taxon>Bacteria</taxon>
        <taxon>Pseudomonadati</taxon>
        <taxon>Planctomycetota</taxon>
        <taxon>Planctomycetia</taxon>
        <taxon>Planctomycetia incertae sedis</taxon>
        <taxon>Saltatorellus</taxon>
    </lineage>
</organism>
<sequence length="438" mass="46654">MESKLNEESLDRRTFLRGSVALAAAAAGWPQEAAGGSAETAKSKRRTVVIVFLRGGCDGLHLVVPYGDPDYAALRPGLAVREPGERGGVVPINELFGLHPAAAALSPLFASGALAALHAVGHPDNTRSHFEEQERWELAQVNAEVGAPGWLGRYLAHGGIEPRGPIRAIALGKGVPRSLRGPLPALAIDRLDELSVSGEAKGLDATMNALRRAYGENRADAEAAKTSSAARKSGARDLLRRDGDATLDAMRRLSEVAQTPFEPKGKYPRVALGQHLLEAARLVDSDLGLEVIQIDHGGFDTHQNQEPSWSNLVTPLSQGLAAFTADMEARGRMDEVLLLTISEFGRTARVNGTGGTDHGSGGCVLALGGPIQNHATPPKQVVGDWPTLSPSSLHENRDLKTVTDIRNLYAETLTRFLGVKDLTPILPTWTPTPLNLLT</sequence>
<dbReference type="AlphaFoldDB" id="A0A518EMY0"/>
<evidence type="ECO:0000256" key="1">
    <source>
        <dbReference type="SAM" id="MobiDB-lite"/>
    </source>
</evidence>
<dbReference type="Pfam" id="PF07394">
    <property type="entry name" value="DUF1501"/>
    <property type="match status" value="1"/>
</dbReference>
<dbReference type="PROSITE" id="PS51318">
    <property type="entry name" value="TAT"/>
    <property type="match status" value="1"/>
</dbReference>
<dbReference type="OrthoDB" id="127333at2"/>
<dbReference type="PANTHER" id="PTHR43737:SF1">
    <property type="entry name" value="DUF1501 DOMAIN-CONTAINING PROTEIN"/>
    <property type="match status" value="1"/>
</dbReference>
<dbReference type="EMBL" id="CP036434">
    <property type="protein sequence ID" value="QDV05443.1"/>
    <property type="molecule type" value="Genomic_DNA"/>
</dbReference>
<evidence type="ECO:0000313" key="3">
    <source>
        <dbReference type="Proteomes" id="UP000320390"/>
    </source>
</evidence>
<accession>A0A518EMY0</accession>
<reference evidence="2 3" key="1">
    <citation type="submission" date="2019-02" db="EMBL/GenBank/DDBJ databases">
        <title>Deep-cultivation of Planctomycetes and their phenomic and genomic characterization uncovers novel biology.</title>
        <authorList>
            <person name="Wiegand S."/>
            <person name="Jogler M."/>
            <person name="Boedeker C."/>
            <person name="Pinto D."/>
            <person name="Vollmers J."/>
            <person name="Rivas-Marin E."/>
            <person name="Kohn T."/>
            <person name="Peeters S.H."/>
            <person name="Heuer A."/>
            <person name="Rast P."/>
            <person name="Oberbeckmann S."/>
            <person name="Bunk B."/>
            <person name="Jeske O."/>
            <person name="Meyerdierks A."/>
            <person name="Storesund J.E."/>
            <person name="Kallscheuer N."/>
            <person name="Luecker S."/>
            <person name="Lage O.M."/>
            <person name="Pohl T."/>
            <person name="Merkel B.J."/>
            <person name="Hornburger P."/>
            <person name="Mueller R.-W."/>
            <person name="Bruemmer F."/>
            <person name="Labrenz M."/>
            <person name="Spormann A.M."/>
            <person name="Op den Camp H."/>
            <person name="Overmann J."/>
            <person name="Amann R."/>
            <person name="Jetten M.S.M."/>
            <person name="Mascher T."/>
            <person name="Medema M.H."/>
            <person name="Devos D.P."/>
            <person name="Kaster A.-K."/>
            <person name="Ovreas L."/>
            <person name="Rohde M."/>
            <person name="Galperin M.Y."/>
            <person name="Jogler C."/>
        </authorList>
    </citation>
    <scope>NUCLEOTIDE SEQUENCE [LARGE SCALE GENOMIC DNA]</scope>
    <source>
        <strain evidence="2 3">Poly30</strain>
    </source>
</reference>
<evidence type="ECO:0000313" key="2">
    <source>
        <dbReference type="EMBL" id="QDV05443.1"/>
    </source>
</evidence>
<dbReference type="InterPro" id="IPR010869">
    <property type="entry name" value="DUF1501"/>
</dbReference>
<evidence type="ECO:0008006" key="4">
    <source>
        <dbReference type="Google" id="ProtNLM"/>
    </source>
</evidence>
<proteinExistence type="predicted"/>
<dbReference type="Proteomes" id="UP000320390">
    <property type="component" value="Chromosome"/>
</dbReference>
<dbReference type="InterPro" id="IPR006311">
    <property type="entry name" value="TAT_signal"/>
</dbReference>
<feature type="region of interest" description="Disordered" evidence="1">
    <location>
        <begin position="218"/>
        <end position="238"/>
    </location>
</feature>
<dbReference type="RefSeq" id="WP_145194847.1">
    <property type="nucleotide sequence ID" value="NZ_CP036434.1"/>
</dbReference>
<name>A0A518EMY0_9BACT</name>
<keyword evidence="3" id="KW-1185">Reference proteome</keyword>
<gene>
    <name evidence="2" type="ORF">Poly30_09400</name>
</gene>
<dbReference type="PANTHER" id="PTHR43737">
    <property type="entry name" value="BLL7424 PROTEIN"/>
    <property type="match status" value="1"/>
</dbReference>